<keyword evidence="1" id="KW-0614">Plasmid</keyword>
<accession>A0A1B1KHF2</accession>
<protein>
    <submittedName>
        <fullName evidence="1">Uncharacterized protein</fullName>
    </submittedName>
</protein>
<reference evidence="1 2" key="1">
    <citation type="submission" date="2014-07" db="EMBL/GenBank/DDBJ databases">
        <authorList>
            <person name="Zhang J.E."/>
            <person name="Yang H."/>
            <person name="Guo J."/>
            <person name="Deng Z."/>
            <person name="Luo H."/>
            <person name="Luo M."/>
            <person name="Zhao B."/>
        </authorList>
    </citation>
    <scope>NUCLEOTIDE SEQUENCE [LARGE SCALE GENOMIC DNA]</scope>
    <source>
        <strain evidence="1 2">1CP</strain>
        <plasmid evidence="2">Plasmid pr1cp1</plasmid>
    </source>
</reference>
<dbReference type="EMBL" id="CP009112">
    <property type="protein sequence ID" value="ANS31990.1"/>
    <property type="molecule type" value="Genomic_DNA"/>
</dbReference>
<proteinExistence type="predicted"/>
<evidence type="ECO:0000313" key="1">
    <source>
        <dbReference type="EMBL" id="ANS31990.1"/>
    </source>
</evidence>
<dbReference type="Proteomes" id="UP000186108">
    <property type="component" value="Plasmid pR1CP1"/>
</dbReference>
<gene>
    <name evidence="1" type="ORF">R1CP_36920</name>
</gene>
<sequence>MTETAKSVQIAKRTYLEILGLEMTSTVAAVLRLLALRGLSWCGRLPSTRTRIGC</sequence>
<evidence type="ECO:0000313" key="2">
    <source>
        <dbReference type="Proteomes" id="UP000186108"/>
    </source>
</evidence>
<geneLocation type="plasmid" evidence="2">
    <name>pr1cp1</name>
</geneLocation>
<organism evidence="1 2">
    <name type="scientific">Rhodococcus opacus</name>
    <name type="common">Nocardia opaca</name>
    <dbReference type="NCBI Taxonomy" id="37919"/>
    <lineage>
        <taxon>Bacteria</taxon>
        <taxon>Bacillati</taxon>
        <taxon>Actinomycetota</taxon>
        <taxon>Actinomycetes</taxon>
        <taxon>Mycobacteriales</taxon>
        <taxon>Nocardiaceae</taxon>
        <taxon>Rhodococcus</taxon>
    </lineage>
</organism>
<name>A0A1B1KHF2_RHOOP</name>
<dbReference type="AlphaFoldDB" id="A0A1B1KHF2"/>